<evidence type="ECO:0000256" key="3">
    <source>
        <dbReference type="SAM" id="MobiDB-lite"/>
    </source>
</evidence>
<dbReference type="InterPro" id="IPR007587">
    <property type="entry name" value="SAPS"/>
</dbReference>
<dbReference type="GO" id="GO:0019888">
    <property type="term" value="F:protein phosphatase regulator activity"/>
    <property type="evidence" value="ECO:0007669"/>
    <property type="project" value="TreeGrafter"/>
</dbReference>
<dbReference type="AlphaFoldDB" id="A0A6A6H7G1"/>
<dbReference type="Proteomes" id="UP000800092">
    <property type="component" value="Unassembled WGS sequence"/>
</dbReference>
<accession>A0A6A6H7G1</accession>
<feature type="compositionally biased region" description="Basic and acidic residues" evidence="3">
    <location>
        <begin position="663"/>
        <end position="675"/>
    </location>
</feature>
<dbReference type="GO" id="GO:0019903">
    <property type="term" value="F:protein phosphatase binding"/>
    <property type="evidence" value="ECO:0007669"/>
    <property type="project" value="InterPro"/>
</dbReference>
<feature type="compositionally biased region" description="Basic residues" evidence="3">
    <location>
        <begin position="98"/>
        <end position="108"/>
    </location>
</feature>
<dbReference type="GO" id="GO:0005829">
    <property type="term" value="C:cytosol"/>
    <property type="evidence" value="ECO:0007669"/>
    <property type="project" value="TreeGrafter"/>
</dbReference>
<name>A0A6A6H7G1_VIRVR</name>
<feature type="region of interest" description="Disordered" evidence="3">
    <location>
        <begin position="427"/>
        <end position="481"/>
    </location>
</feature>
<evidence type="ECO:0000313" key="4">
    <source>
        <dbReference type="EMBL" id="KAF2233965.1"/>
    </source>
</evidence>
<dbReference type="OrthoDB" id="295029at2759"/>
<gene>
    <name evidence="4" type="ORF">EV356DRAFT_447430</name>
</gene>
<reference evidence="4" key="1">
    <citation type="journal article" date="2020" name="Stud. Mycol.">
        <title>101 Dothideomycetes genomes: a test case for predicting lifestyles and emergence of pathogens.</title>
        <authorList>
            <person name="Haridas S."/>
            <person name="Albert R."/>
            <person name="Binder M."/>
            <person name="Bloem J."/>
            <person name="Labutti K."/>
            <person name="Salamov A."/>
            <person name="Andreopoulos B."/>
            <person name="Baker S."/>
            <person name="Barry K."/>
            <person name="Bills G."/>
            <person name="Bluhm B."/>
            <person name="Cannon C."/>
            <person name="Castanera R."/>
            <person name="Culley D."/>
            <person name="Daum C."/>
            <person name="Ezra D."/>
            <person name="Gonzalez J."/>
            <person name="Henrissat B."/>
            <person name="Kuo A."/>
            <person name="Liang C."/>
            <person name="Lipzen A."/>
            <person name="Lutzoni F."/>
            <person name="Magnuson J."/>
            <person name="Mondo S."/>
            <person name="Nolan M."/>
            <person name="Ohm R."/>
            <person name="Pangilinan J."/>
            <person name="Park H.-J."/>
            <person name="Ramirez L."/>
            <person name="Alfaro M."/>
            <person name="Sun H."/>
            <person name="Tritt A."/>
            <person name="Yoshinaga Y."/>
            <person name="Zwiers L.-H."/>
            <person name="Turgeon B."/>
            <person name="Goodwin S."/>
            <person name="Spatafora J."/>
            <person name="Crous P."/>
            <person name="Grigoriev I."/>
        </authorList>
    </citation>
    <scope>NUCLEOTIDE SEQUENCE</scope>
    <source>
        <strain evidence="4">Tuck. ex Michener</strain>
    </source>
</reference>
<evidence type="ECO:0000256" key="2">
    <source>
        <dbReference type="ARBA" id="ARBA00023306"/>
    </source>
</evidence>
<feature type="region of interest" description="Disordered" evidence="3">
    <location>
        <begin position="509"/>
        <end position="704"/>
    </location>
</feature>
<keyword evidence="5" id="KW-1185">Reference proteome</keyword>
<feature type="compositionally biased region" description="Polar residues" evidence="3">
    <location>
        <begin position="577"/>
        <end position="596"/>
    </location>
</feature>
<feature type="region of interest" description="Disordered" evidence="3">
    <location>
        <begin position="89"/>
        <end position="119"/>
    </location>
</feature>
<protein>
    <submittedName>
        <fullName evidence="4">SAPS-domain-containing protein</fullName>
    </submittedName>
</protein>
<evidence type="ECO:0000256" key="1">
    <source>
        <dbReference type="ARBA" id="ARBA00006180"/>
    </source>
</evidence>
<dbReference type="GO" id="GO:0005634">
    <property type="term" value="C:nucleus"/>
    <property type="evidence" value="ECO:0007669"/>
    <property type="project" value="TreeGrafter"/>
</dbReference>
<dbReference type="Pfam" id="PF04499">
    <property type="entry name" value="SAPS"/>
    <property type="match status" value="1"/>
</dbReference>
<feature type="compositionally biased region" description="Basic and acidic residues" evidence="3">
    <location>
        <begin position="541"/>
        <end position="555"/>
    </location>
</feature>
<proteinExistence type="inferred from homology"/>
<feature type="region of interest" description="Disordered" evidence="3">
    <location>
        <begin position="915"/>
        <end position="962"/>
    </location>
</feature>
<feature type="compositionally biased region" description="Basic and acidic residues" evidence="3">
    <location>
        <begin position="563"/>
        <end position="576"/>
    </location>
</feature>
<sequence length="962" mass="106282">MFWRFGGYTSVSTIDTLLDKGDFSLEDLLDDSDLIQELKQQNSKLVEYLRDEDVLNRLLKYVTALKPSEALEEEDVARVDDVEERRASSPLGGFFRGGKSKSRARSKSTSKSDSGESEEEKAEKQRLKFAFVACEILSSEVWSISEALLESPAHLRDFWKFLEQDPPLDPLQAGYFTKVNESLLDKKTEEMLNFIRSLDHVVPNMLKHIDCPMVMDLLLKIISLEKADGGQGIVDWLQMQNLMPDLLSFLSPEYATATQSSAGDFLKAIITISANATTQDQSVIGPNELTRELVSQDCIETLAEDMLRGGNPLTVGVGSIIEVIRKNNSDYDLDNQVGPVPRSSDPIYLGTLLRQFAKRVPNFMELISNPDHVVVLADGTRQARKREMKVASGEKIEPLGFDRFKTCELMAELLHCSNMGLLNERGAEADVQKRNEERERLKAEGKYTPAKEMSAADFGTSVDSQGFHHATAPSDAMSDSPEEIKKLEVQNSAEEEDFEKVAVPDAEALSEDNHDDFDEKAVDDTIGAPLTKTSDPAILHQDPENEKQPGPEAEAHAGMTGDTEGKDPSSPRDLSEKLSNLSLDSKASTPLESFNDSPGEEMPLMGKQTTSLLTQQLLAQDQQLSQSSDPNNYLSREPSPHAEDRPAPLFAAKNSEQATNEQQHPEDDSNGEKSHTVGNVTNSDDVQDSGDHNSHQGVPYEPDVGGSPVVGDYLKIQFVEHKVVPTILDFFFRFPWNNFLHNVVYDVVQQVFNGSMDRGYNRALAIDLFATGRITERIIEGQQRSDEVQQETKMRLGYMGHLTLIAEEVVKFCERNSPDMLSPEVLEKVMSQDWINYVEQTLAETRERDNAILGGVRPDFAAGPRQAVLNAVNAASGFGGGVSSALANAGLGNNGSTGLDSMDLAGASTNSGYNFSSGFGSSSDEEDEEVEEQDEGRNPRVSLDDQEQVGELSFDDVDMDYR</sequence>
<dbReference type="PANTHER" id="PTHR12634">
    <property type="entry name" value="SIT4 YEAST -ASSOCIATING PROTEIN-RELATED"/>
    <property type="match status" value="1"/>
</dbReference>
<comment type="similarity">
    <text evidence="1">Belongs to the SAPS family.</text>
</comment>
<dbReference type="EMBL" id="ML991802">
    <property type="protein sequence ID" value="KAF2233965.1"/>
    <property type="molecule type" value="Genomic_DNA"/>
</dbReference>
<organism evidence="4 5">
    <name type="scientific">Viridothelium virens</name>
    <name type="common">Speckled blister lichen</name>
    <name type="synonym">Trypethelium virens</name>
    <dbReference type="NCBI Taxonomy" id="1048519"/>
    <lineage>
        <taxon>Eukaryota</taxon>
        <taxon>Fungi</taxon>
        <taxon>Dikarya</taxon>
        <taxon>Ascomycota</taxon>
        <taxon>Pezizomycotina</taxon>
        <taxon>Dothideomycetes</taxon>
        <taxon>Dothideomycetes incertae sedis</taxon>
        <taxon>Trypetheliales</taxon>
        <taxon>Trypetheliaceae</taxon>
        <taxon>Viridothelium</taxon>
    </lineage>
</organism>
<evidence type="ECO:0000313" key="5">
    <source>
        <dbReference type="Proteomes" id="UP000800092"/>
    </source>
</evidence>
<feature type="compositionally biased region" description="Acidic residues" evidence="3">
    <location>
        <begin position="944"/>
        <end position="962"/>
    </location>
</feature>
<feature type="compositionally biased region" description="Acidic residues" evidence="3">
    <location>
        <begin position="923"/>
        <end position="934"/>
    </location>
</feature>
<keyword evidence="2" id="KW-0131">Cell cycle</keyword>
<feature type="compositionally biased region" description="Basic and acidic residues" evidence="3">
    <location>
        <begin position="427"/>
        <end position="445"/>
    </location>
</feature>
<feature type="compositionally biased region" description="Low complexity" evidence="3">
    <location>
        <begin position="608"/>
        <end position="628"/>
    </location>
</feature>
<dbReference type="PANTHER" id="PTHR12634:SF8">
    <property type="entry name" value="FIERY MOUNTAIN, ISOFORM D"/>
    <property type="match status" value="1"/>
</dbReference>